<feature type="domain" description="UspA" evidence="2">
    <location>
        <begin position="136"/>
        <end position="275"/>
    </location>
</feature>
<dbReference type="InterPro" id="IPR006015">
    <property type="entry name" value="Universal_stress_UspA"/>
</dbReference>
<organism evidence="3 4">
    <name type="scientific">Saccharomonospora amisosensis</name>
    <dbReference type="NCBI Taxonomy" id="1128677"/>
    <lineage>
        <taxon>Bacteria</taxon>
        <taxon>Bacillati</taxon>
        <taxon>Actinomycetota</taxon>
        <taxon>Actinomycetes</taxon>
        <taxon>Pseudonocardiales</taxon>
        <taxon>Pseudonocardiaceae</taxon>
        <taxon>Saccharomonospora</taxon>
    </lineage>
</organism>
<name>A0A7X5UMW5_9PSEU</name>
<evidence type="ECO:0000313" key="4">
    <source>
        <dbReference type="Proteomes" id="UP000545493"/>
    </source>
</evidence>
<dbReference type="Gene3D" id="3.40.50.620">
    <property type="entry name" value="HUPs"/>
    <property type="match status" value="2"/>
</dbReference>
<dbReference type="PANTHER" id="PTHR46268:SF6">
    <property type="entry name" value="UNIVERSAL STRESS PROTEIN UP12"/>
    <property type="match status" value="1"/>
</dbReference>
<dbReference type="InterPro" id="IPR006016">
    <property type="entry name" value="UspA"/>
</dbReference>
<reference evidence="3 4" key="1">
    <citation type="submission" date="2020-03" db="EMBL/GenBank/DDBJ databases">
        <title>Sequencing the genomes of 1000 actinobacteria strains.</title>
        <authorList>
            <person name="Klenk H.-P."/>
        </authorList>
    </citation>
    <scope>NUCLEOTIDE SEQUENCE [LARGE SCALE GENOMIC DNA]</scope>
    <source>
        <strain evidence="3 4">DSM 45685</strain>
    </source>
</reference>
<dbReference type="PANTHER" id="PTHR46268">
    <property type="entry name" value="STRESS RESPONSE PROTEIN NHAX"/>
    <property type="match status" value="1"/>
</dbReference>
<evidence type="ECO:0000313" key="3">
    <source>
        <dbReference type="EMBL" id="NIJ10950.1"/>
    </source>
</evidence>
<gene>
    <name evidence="3" type="ORF">FHU38_001294</name>
</gene>
<dbReference type="RefSeq" id="WP_313886674.1">
    <property type="nucleotide sequence ID" value="NZ_JAAOYM010000001.1"/>
</dbReference>
<dbReference type="PRINTS" id="PR01438">
    <property type="entry name" value="UNVRSLSTRESS"/>
</dbReference>
<dbReference type="SUPFAM" id="SSF52402">
    <property type="entry name" value="Adenine nucleotide alpha hydrolases-like"/>
    <property type="match status" value="2"/>
</dbReference>
<feature type="domain" description="UspA" evidence="2">
    <location>
        <begin position="4"/>
        <end position="129"/>
    </location>
</feature>
<dbReference type="Proteomes" id="UP000545493">
    <property type="component" value="Unassembled WGS sequence"/>
</dbReference>
<dbReference type="CDD" id="cd00293">
    <property type="entry name" value="USP-like"/>
    <property type="match status" value="2"/>
</dbReference>
<dbReference type="AlphaFoldDB" id="A0A7X5UMW5"/>
<proteinExistence type="inferred from homology"/>
<evidence type="ECO:0000259" key="2">
    <source>
        <dbReference type="Pfam" id="PF00582"/>
    </source>
</evidence>
<evidence type="ECO:0000256" key="1">
    <source>
        <dbReference type="ARBA" id="ARBA00008791"/>
    </source>
</evidence>
<sequence length="276" mass="29589">MTRFRRILVATDLSDRSGQAVRRAGLLAAEHGARLTAVHVVPFDVEPELVDFAAERLRSHVEKYAPEVEVETVVRQGKPASVTVSESVERAADLLVVGERGGHWKRGVLVGSTTENLVRASVTSVLVVKNQVEGAYRTVLLAVEASRHAAVAAGLGTSLTPGADHILVHVSVVVGEHLMRMRGIEEGDLDRLREVSTERVRPRIEELAGDLEPAPSAIKVESGEPRGVLPELAQRYGADLTVVGSGTHFHLGHALLGTVAQHVLRQAPSDVLVARG</sequence>
<accession>A0A7X5UMW5</accession>
<keyword evidence="4" id="KW-1185">Reference proteome</keyword>
<protein>
    <submittedName>
        <fullName evidence="3">Nucleotide-binding universal stress UspA family protein</fullName>
    </submittedName>
</protein>
<comment type="similarity">
    <text evidence="1">Belongs to the universal stress protein A family.</text>
</comment>
<dbReference type="InterPro" id="IPR014729">
    <property type="entry name" value="Rossmann-like_a/b/a_fold"/>
</dbReference>
<comment type="caution">
    <text evidence="3">The sequence shown here is derived from an EMBL/GenBank/DDBJ whole genome shotgun (WGS) entry which is preliminary data.</text>
</comment>
<dbReference type="EMBL" id="JAAOYM010000001">
    <property type="protein sequence ID" value="NIJ10950.1"/>
    <property type="molecule type" value="Genomic_DNA"/>
</dbReference>
<dbReference type="Pfam" id="PF00582">
    <property type="entry name" value="Usp"/>
    <property type="match status" value="2"/>
</dbReference>